<comment type="similarity">
    <text evidence="8">Belongs to the ABC transporter superfamily. Drug exporter-1 (DrugE1) (TC 3.A.1.105) family.</text>
</comment>
<comment type="caution">
    <text evidence="11">The sequence shown here is derived from an EMBL/GenBank/DDBJ whole genome shotgun (WGS) entry which is preliminary data.</text>
</comment>
<keyword evidence="7" id="KW-0472">Membrane</keyword>
<dbReference type="InterPro" id="IPR017871">
    <property type="entry name" value="ABC_transporter-like_CS"/>
</dbReference>
<protein>
    <submittedName>
        <fullName evidence="11">ATP-binding cassette domain-containing protein</fullName>
    </submittedName>
</protein>
<proteinExistence type="inferred from homology"/>
<dbReference type="GO" id="GO:0005886">
    <property type="term" value="C:plasma membrane"/>
    <property type="evidence" value="ECO:0007669"/>
    <property type="project" value="UniProtKB-SubCell"/>
</dbReference>
<dbReference type="InterPro" id="IPR027417">
    <property type="entry name" value="P-loop_NTPase"/>
</dbReference>
<dbReference type="AlphaFoldDB" id="A0A7C3J2E2"/>
<dbReference type="GO" id="GO:0016887">
    <property type="term" value="F:ATP hydrolysis activity"/>
    <property type="evidence" value="ECO:0007669"/>
    <property type="project" value="InterPro"/>
</dbReference>
<dbReference type="SMART" id="SM00382">
    <property type="entry name" value="AAA"/>
    <property type="match status" value="1"/>
</dbReference>
<feature type="compositionally biased region" description="Basic and acidic residues" evidence="9">
    <location>
        <begin position="316"/>
        <end position="330"/>
    </location>
</feature>
<dbReference type="FunFam" id="3.40.50.300:FF:000589">
    <property type="entry name" value="ABC transporter, ATP-binding subunit"/>
    <property type="match status" value="1"/>
</dbReference>
<keyword evidence="5 11" id="KW-0067">ATP-binding</keyword>
<evidence type="ECO:0000256" key="6">
    <source>
        <dbReference type="ARBA" id="ARBA00022967"/>
    </source>
</evidence>
<evidence type="ECO:0000256" key="2">
    <source>
        <dbReference type="ARBA" id="ARBA00022448"/>
    </source>
</evidence>
<comment type="subcellular location">
    <subcellularLocation>
        <location evidence="1">Cell membrane</location>
        <topology evidence="1">Peripheral membrane protein</topology>
        <orientation evidence="1">Cytoplasmic side</orientation>
    </subcellularLocation>
</comment>
<feature type="domain" description="ABC transporter" evidence="10">
    <location>
        <begin position="10"/>
        <end position="241"/>
    </location>
</feature>
<sequence length="337" mass="38192">MGVQDNAYAIKVENLTKKFNGNTAVNSISFIVEKGELFGLLGPNGAGKTTTINMLATLLVPTSGSAFVAGYDVLTQRDEVRNSIGVVFQETALDNRLTGRENLEFHSVMYGMKKEERRRRIEEVLALVELSDKADLLVEKYSGGMKRRLEIARGLVHRPEVLFLDEPSLGLDTQTRRHIWDYVRKLNKEEKVTIILTTHYMEEADYLCDRVAIVDHGKIVALDSPKNLKDALGGDVVSLELDGGYSDDFEAELKTREWLKRIDRHDGTLNLKVRNADRHIPEIFTIAESRGVSISCVNIRKPSLEDVFLRYTGRTMRDQEASQTERSREMARRRHGP</sequence>
<dbReference type="GO" id="GO:0043215">
    <property type="term" value="P:daunorubicin transport"/>
    <property type="evidence" value="ECO:0007669"/>
    <property type="project" value="InterPro"/>
</dbReference>
<keyword evidence="3" id="KW-1003">Cell membrane</keyword>
<evidence type="ECO:0000256" key="4">
    <source>
        <dbReference type="ARBA" id="ARBA00022741"/>
    </source>
</evidence>
<gene>
    <name evidence="11" type="ORF">ENS19_06165</name>
</gene>
<dbReference type="Pfam" id="PF13732">
    <property type="entry name" value="DrrA1-3_C"/>
    <property type="match status" value="1"/>
</dbReference>
<dbReference type="InterPro" id="IPR025302">
    <property type="entry name" value="DrrA1/2-like_C"/>
</dbReference>
<dbReference type="GO" id="GO:0005524">
    <property type="term" value="F:ATP binding"/>
    <property type="evidence" value="ECO:0007669"/>
    <property type="project" value="UniProtKB-KW"/>
</dbReference>
<keyword evidence="6" id="KW-1278">Translocase</keyword>
<dbReference type="NCBIfam" id="TIGR01188">
    <property type="entry name" value="drrA"/>
    <property type="match status" value="1"/>
</dbReference>
<dbReference type="PANTHER" id="PTHR43582">
    <property type="entry name" value="LINEARMYCIN RESISTANCE ATP-BINDING PROTEIN LNRL"/>
    <property type="match status" value="1"/>
</dbReference>
<keyword evidence="4" id="KW-0547">Nucleotide-binding</keyword>
<dbReference type="InterPro" id="IPR005894">
    <property type="entry name" value="DrrA"/>
</dbReference>
<evidence type="ECO:0000259" key="10">
    <source>
        <dbReference type="PROSITE" id="PS50893"/>
    </source>
</evidence>
<dbReference type="GO" id="GO:1900753">
    <property type="term" value="P:doxorubicin transport"/>
    <property type="evidence" value="ECO:0007669"/>
    <property type="project" value="InterPro"/>
</dbReference>
<feature type="region of interest" description="Disordered" evidence="9">
    <location>
        <begin position="316"/>
        <end position="337"/>
    </location>
</feature>
<dbReference type="PROSITE" id="PS50893">
    <property type="entry name" value="ABC_TRANSPORTER_2"/>
    <property type="match status" value="1"/>
</dbReference>
<dbReference type="Pfam" id="PF00005">
    <property type="entry name" value="ABC_tran"/>
    <property type="match status" value="1"/>
</dbReference>
<dbReference type="PROSITE" id="PS00211">
    <property type="entry name" value="ABC_TRANSPORTER_1"/>
    <property type="match status" value="1"/>
</dbReference>
<evidence type="ECO:0000313" key="11">
    <source>
        <dbReference type="EMBL" id="HFK20855.1"/>
    </source>
</evidence>
<evidence type="ECO:0000256" key="5">
    <source>
        <dbReference type="ARBA" id="ARBA00022840"/>
    </source>
</evidence>
<reference evidence="11" key="1">
    <citation type="journal article" date="2020" name="mSystems">
        <title>Genome- and Community-Level Interaction Insights into Carbon Utilization and Element Cycling Functions of Hydrothermarchaeota in Hydrothermal Sediment.</title>
        <authorList>
            <person name="Zhou Z."/>
            <person name="Liu Y."/>
            <person name="Xu W."/>
            <person name="Pan J."/>
            <person name="Luo Z.H."/>
            <person name="Li M."/>
        </authorList>
    </citation>
    <scope>NUCLEOTIDE SEQUENCE [LARGE SCALE GENOMIC DNA]</scope>
    <source>
        <strain evidence="11">SpSt-468</strain>
    </source>
</reference>
<evidence type="ECO:0000256" key="3">
    <source>
        <dbReference type="ARBA" id="ARBA00022475"/>
    </source>
</evidence>
<evidence type="ECO:0000256" key="8">
    <source>
        <dbReference type="ARBA" id="ARBA00049985"/>
    </source>
</evidence>
<name>A0A7C3J2E2_9CREN</name>
<accession>A0A7C3J2E2</accession>
<dbReference type="InterPro" id="IPR003593">
    <property type="entry name" value="AAA+_ATPase"/>
</dbReference>
<dbReference type="InterPro" id="IPR003439">
    <property type="entry name" value="ABC_transporter-like_ATP-bd"/>
</dbReference>
<evidence type="ECO:0000256" key="9">
    <source>
        <dbReference type="SAM" id="MobiDB-lite"/>
    </source>
</evidence>
<dbReference type="EMBL" id="DSTX01000011">
    <property type="protein sequence ID" value="HFK20855.1"/>
    <property type="molecule type" value="Genomic_DNA"/>
</dbReference>
<evidence type="ECO:0000256" key="1">
    <source>
        <dbReference type="ARBA" id="ARBA00004413"/>
    </source>
</evidence>
<dbReference type="SUPFAM" id="SSF52540">
    <property type="entry name" value="P-loop containing nucleoside triphosphate hydrolases"/>
    <property type="match status" value="1"/>
</dbReference>
<dbReference type="PANTHER" id="PTHR43582:SF2">
    <property type="entry name" value="LINEARMYCIN RESISTANCE ATP-BINDING PROTEIN LNRL"/>
    <property type="match status" value="1"/>
</dbReference>
<evidence type="ECO:0000256" key="7">
    <source>
        <dbReference type="ARBA" id="ARBA00023136"/>
    </source>
</evidence>
<keyword evidence="2" id="KW-0813">Transport</keyword>
<organism evidence="11">
    <name type="scientific">Candidatus Methanomethylicus mesodigestus</name>
    <dbReference type="NCBI Taxonomy" id="1867258"/>
    <lineage>
        <taxon>Archaea</taxon>
        <taxon>Thermoproteota</taxon>
        <taxon>Methanosuratincolia</taxon>
        <taxon>Candidatus Methanomethylicales</taxon>
        <taxon>Candidatus Methanomethylicaceae</taxon>
        <taxon>Candidatus Methanomethylicus</taxon>
    </lineage>
</organism>
<dbReference type="Gene3D" id="3.40.50.300">
    <property type="entry name" value="P-loop containing nucleotide triphosphate hydrolases"/>
    <property type="match status" value="1"/>
</dbReference>